<accession>A0A4Q7N5V7</accession>
<comment type="caution">
    <text evidence="1">The sequence shown here is derived from an EMBL/GenBank/DDBJ whole genome shotgun (WGS) entry which is preliminary data.</text>
</comment>
<protein>
    <recommendedName>
        <fullName evidence="3">Lipoprotein</fullName>
    </recommendedName>
</protein>
<evidence type="ECO:0008006" key="3">
    <source>
        <dbReference type="Google" id="ProtNLM"/>
    </source>
</evidence>
<evidence type="ECO:0000313" key="2">
    <source>
        <dbReference type="Proteomes" id="UP000293874"/>
    </source>
</evidence>
<reference evidence="1 2" key="1">
    <citation type="submission" date="2019-02" db="EMBL/GenBank/DDBJ databases">
        <title>Genomic Encyclopedia of Type Strains, Phase IV (KMG-IV): sequencing the most valuable type-strain genomes for metagenomic binning, comparative biology and taxonomic classification.</title>
        <authorList>
            <person name="Goeker M."/>
        </authorList>
    </citation>
    <scope>NUCLEOTIDE SEQUENCE [LARGE SCALE GENOMIC DNA]</scope>
    <source>
        <strain evidence="1 2">DSM 18116</strain>
    </source>
</reference>
<dbReference type="RefSeq" id="WP_130540744.1">
    <property type="nucleotide sequence ID" value="NZ_CP042431.1"/>
</dbReference>
<dbReference type="OrthoDB" id="680078at2"/>
<dbReference type="Proteomes" id="UP000293874">
    <property type="component" value="Unassembled WGS sequence"/>
</dbReference>
<evidence type="ECO:0000313" key="1">
    <source>
        <dbReference type="EMBL" id="RZS76445.1"/>
    </source>
</evidence>
<keyword evidence="2" id="KW-1185">Reference proteome</keyword>
<sequence length="211" mass="24433">MKKSNYILLVYFVTLVSCMDQSGARQQKNFKETRKTIVQDIRVDTLLSGGSLHNVRQLSKQLGLNSGDTGFDSLQIRVWFDHSLAYKKHLIVLEKGKKEWEGKLYVINVQFIDTSNYNIIESFTKKKVEPASSWKKLINELELLKIRDLSNVSQSGVDGVVYSVEVLSNDAYTYYDFWDPESVNDTNWQATNMVRIVDLLEREFKFESLKV</sequence>
<dbReference type="PROSITE" id="PS51257">
    <property type="entry name" value="PROKAR_LIPOPROTEIN"/>
    <property type="match status" value="1"/>
</dbReference>
<dbReference type="AlphaFoldDB" id="A0A4Q7N5V7"/>
<organism evidence="1 2">
    <name type="scientific">Pseudobacter ginsenosidimutans</name>
    <dbReference type="NCBI Taxonomy" id="661488"/>
    <lineage>
        <taxon>Bacteria</taxon>
        <taxon>Pseudomonadati</taxon>
        <taxon>Bacteroidota</taxon>
        <taxon>Chitinophagia</taxon>
        <taxon>Chitinophagales</taxon>
        <taxon>Chitinophagaceae</taxon>
        <taxon>Pseudobacter</taxon>
    </lineage>
</organism>
<gene>
    <name evidence="1" type="ORF">EV199_2330</name>
</gene>
<name>A0A4Q7N5V7_9BACT</name>
<dbReference type="EMBL" id="SGXA01000001">
    <property type="protein sequence ID" value="RZS76445.1"/>
    <property type="molecule type" value="Genomic_DNA"/>
</dbReference>
<proteinExistence type="predicted"/>